<gene>
    <name evidence="2" type="ORF">R1sor_021793</name>
</gene>
<reference evidence="2 3" key="1">
    <citation type="submission" date="2024-09" db="EMBL/GenBank/DDBJ databases">
        <title>Chromosome-scale assembly of Riccia sorocarpa.</title>
        <authorList>
            <person name="Paukszto L."/>
        </authorList>
    </citation>
    <scope>NUCLEOTIDE SEQUENCE [LARGE SCALE GENOMIC DNA]</scope>
    <source>
        <strain evidence="2">LP-2024</strain>
        <tissue evidence="2">Aerial parts of the thallus</tissue>
    </source>
</reference>
<sequence length="385" mass="44152">MIPGAQTASGLLATWNAVKKLLKLDRNNVSITGEASVDLYLELAEISGSLSQEDATCMRKQLHKEKIKTTGQWKDWAWKENAQRPLMEQRQLVVEHGLVLNVESRTAAQLEWRWQLGHKQLTGWSLTTRTCKQLLAGKPGDCAALNRKWGTSDSARRWAKRFTKIWKSLLPPRDKSWLWKLVQHGFPTLMRAIKWHPEESEMCSRCNDDRETHNDLFWECRRKREVWQDYQYLTEEGPVSESPPGNMLEAIDRALSDGSAARLFPVVAIFPRIWQDRNSITYAGKEVRTPVTIPLKKTLTSATALRKGLADRSRKGRKLKDAIHTLEKALTRAGTRGMTWKASLAANSATRKFFKTREEANHNGLPIFDDVLIRLKEIALEDWNK</sequence>
<dbReference type="AlphaFoldDB" id="A0ABD3GJZ0"/>
<comment type="caution">
    <text evidence="2">The sequence shown here is derived from an EMBL/GenBank/DDBJ whole genome shotgun (WGS) entry which is preliminary data.</text>
</comment>
<name>A0ABD3GJZ0_9MARC</name>
<feature type="domain" description="Reverse transcriptase zinc-binding" evidence="1">
    <location>
        <begin position="159"/>
        <end position="227"/>
    </location>
</feature>
<evidence type="ECO:0000259" key="1">
    <source>
        <dbReference type="Pfam" id="PF13966"/>
    </source>
</evidence>
<protein>
    <recommendedName>
        <fullName evidence="1">Reverse transcriptase zinc-binding domain-containing protein</fullName>
    </recommendedName>
</protein>
<evidence type="ECO:0000313" key="3">
    <source>
        <dbReference type="Proteomes" id="UP001633002"/>
    </source>
</evidence>
<dbReference type="Pfam" id="PF13966">
    <property type="entry name" value="zf-RVT"/>
    <property type="match status" value="1"/>
</dbReference>
<evidence type="ECO:0000313" key="2">
    <source>
        <dbReference type="EMBL" id="KAL3678837.1"/>
    </source>
</evidence>
<accession>A0ABD3GJZ0</accession>
<proteinExistence type="predicted"/>
<organism evidence="2 3">
    <name type="scientific">Riccia sorocarpa</name>
    <dbReference type="NCBI Taxonomy" id="122646"/>
    <lineage>
        <taxon>Eukaryota</taxon>
        <taxon>Viridiplantae</taxon>
        <taxon>Streptophyta</taxon>
        <taxon>Embryophyta</taxon>
        <taxon>Marchantiophyta</taxon>
        <taxon>Marchantiopsida</taxon>
        <taxon>Marchantiidae</taxon>
        <taxon>Marchantiales</taxon>
        <taxon>Ricciaceae</taxon>
        <taxon>Riccia</taxon>
    </lineage>
</organism>
<dbReference type="Proteomes" id="UP001633002">
    <property type="component" value="Unassembled WGS sequence"/>
</dbReference>
<dbReference type="InterPro" id="IPR026960">
    <property type="entry name" value="RVT-Znf"/>
</dbReference>
<dbReference type="EMBL" id="JBJQOH010000007">
    <property type="protein sequence ID" value="KAL3678837.1"/>
    <property type="molecule type" value="Genomic_DNA"/>
</dbReference>
<keyword evidence="3" id="KW-1185">Reference proteome</keyword>